<keyword evidence="6" id="KW-1185">Reference proteome</keyword>
<dbReference type="Gene3D" id="1.10.10.60">
    <property type="entry name" value="Homeodomain-like"/>
    <property type="match status" value="2"/>
</dbReference>
<evidence type="ECO:0000256" key="2">
    <source>
        <dbReference type="ARBA" id="ARBA00023125"/>
    </source>
</evidence>
<dbReference type="RefSeq" id="WP_065542140.1">
    <property type="nucleotide sequence ID" value="NZ_CP015405.2"/>
</dbReference>
<gene>
    <name evidence="5" type="ORF">A4V09_09435</name>
</gene>
<dbReference type="KEGG" id="byl:A4V09_09435"/>
<name>A0A1C7I8N2_9FIRM</name>
<keyword evidence="2" id="KW-0238">DNA-binding</keyword>
<dbReference type="Gene3D" id="2.60.120.10">
    <property type="entry name" value="Jelly Rolls"/>
    <property type="match status" value="1"/>
</dbReference>
<evidence type="ECO:0000313" key="5">
    <source>
        <dbReference type="EMBL" id="ANU75961.1"/>
    </source>
</evidence>
<dbReference type="Pfam" id="PF02311">
    <property type="entry name" value="AraC_binding"/>
    <property type="match status" value="1"/>
</dbReference>
<dbReference type="InterPro" id="IPR014710">
    <property type="entry name" value="RmlC-like_jellyroll"/>
</dbReference>
<dbReference type="PANTHER" id="PTHR43280">
    <property type="entry name" value="ARAC-FAMILY TRANSCRIPTIONAL REGULATOR"/>
    <property type="match status" value="1"/>
</dbReference>
<dbReference type="Pfam" id="PF12833">
    <property type="entry name" value="HTH_18"/>
    <property type="match status" value="1"/>
</dbReference>
<dbReference type="SUPFAM" id="SSF51215">
    <property type="entry name" value="Regulatory protein AraC"/>
    <property type="match status" value="1"/>
</dbReference>
<dbReference type="SUPFAM" id="SSF46689">
    <property type="entry name" value="Homeodomain-like"/>
    <property type="match status" value="2"/>
</dbReference>
<keyword evidence="3" id="KW-0804">Transcription</keyword>
<protein>
    <submittedName>
        <fullName evidence="5">AraC family transcriptional regulator</fullName>
    </submittedName>
</protein>
<dbReference type="InterPro" id="IPR018060">
    <property type="entry name" value="HTH_AraC"/>
</dbReference>
<organism evidence="5 6">
    <name type="scientific">Blautia pseudococcoides</name>
    <dbReference type="NCBI Taxonomy" id="1796616"/>
    <lineage>
        <taxon>Bacteria</taxon>
        <taxon>Bacillati</taxon>
        <taxon>Bacillota</taxon>
        <taxon>Clostridia</taxon>
        <taxon>Lachnospirales</taxon>
        <taxon>Lachnospiraceae</taxon>
        <taxon>Blautia</taxon>
    </lineage>
</organism>
<dbReference type="InterPro" id="IPR003313">
    <property type="entry name" value="AraC-bd"/>
</dbReference>
<reference evidence="5" key="1">
    <citation type="submission" date="2017-04" db="EMBL/GenBank/DDBJ databases">
        <title>Complete Genome Sequences of Twelve Strains of a Stable Defined Moderately Diverse Mouse Microbiota 2 (sDMDMm2).</title>
        <authorList>
            <person name="Uchimura Y."/>
            <person name="Wyss M."/>
            <person name="Brugiroux S."/>
            <person name="Limenitakis J.P."/>
            <person name="Stecher B."/>
            <person name="McCoy K.D."/>
            <person name="Macpherson A.J."/>
        </authorList>
    </citation>
    <scope>NUCLEOTIDE SEQUENCE</scope>
    <source>
        <strain evidence="5">YL58</strain>
    </source>
</reference>
<sequence length="285" mass="33269">MPYQYEKVRETNGLPAKFMLSQCTDLTIPAHWHDYLEVLYMMEGELTAVVQAGSYLLTPGDLMIINSKELHMTRANGSVSYILLQISAEQLQNFLPSGTNLHFQTMISPRAHTEGFSNLRLCLEQMLDAYTYQENGYQFFFAANLYEFLYHLYKNYCSLSPAAPEVRTNRDLERVTQVMDWVRDHFQKPLTLDDAAASLAVSREYFCRLFKRYTGQTFLEYLNSVRTMHLYDDLKNTDESITVLMERNGISNYKVFMRTFKKLYGDTPQRIRSGNREYFSPELPS</sequence>
<keyword evidence="1" id="KW-0805">Transcription regulation</keyword>
<proteinExistence type="predicted"/>
<dbReference type="GO" id="GO:0003700">
    <property type="term" value="F:DNA-binding transcription factor activity"/>
    <property type="evidence" value="ECO:0007669"/>
    <property type="project" value="InterPro"/>
</dbReference>
<dbReference type="PANTHER" id="PTHR43280:SF34">
    <property type="entry name" value="ARAC-FAMILY TRANSCRIPTIONAL REGULATOR"/>
    <property type="match status" value="1"/>
</dbReference>
<evidence type="ECO:0000259" key="4">
    <source>
        <dbReference type="PROSITE" id="PS01124"/>
    </source>
</evidence>
<evidence type="ECO:0000313" key="6">
    <source>
        <dbReference type="Proteomes" id="UP000092574"/>
    </source>
</evidence>
<dbReference type="InterPro" id="IPR009057">
    <property type="entry name" value="Homeodomain-like_sf"/>
</dbReference>
<feature type="domain" description="HTH araC/xylS-type" evidence="4">
    <location>
        <begin position="176"/>
        <end position="274"/>
    </location>
</feature>
<dbReference type="GO" id="GO:0043565">
    <property type="term" value="F:sequence-specific DNA binding"/>
    <property type="evidence" value="ECO:0007669"/>
    <property type="project" value="InterPro"/>
</dbReference>
<evidence type="ECO:0000256" key="3">
    <source>
        <dbReference type="ARBA" id="ARBA00023163"/>
    </source>
</evidence>
<dbReference type="AlphaFoldDB" id="A0A1C7I8N2"/>
<dbReference type="InterPro" id="IPR037923">
    <property type="entry name" value="HTH-like"/>
</dbReference>
<dbReference type="PROSITE" id="PS01124">
    <property type="entry name" value="HTH_ARAC_FAMILY_2"/>
    <property type="match status" value="1"/>
</dbReference>
<dbReference type="Proteomes" id="UP000092574">
    <property type="component" value="Chromosome"/>
</dbReference>
<dbReference type="SMART" id="SM00342">
    <property type="entry name" value="HTH_ARAC"/>
    <property type="match status" value="1"/>
</dbReference>
<dbReference type="EMBL" id="CP015405">
    <property type="protein sequence ID" value="ANU75961.1"/>
    <property type="molecule type" value="Genomic_DNA"/>
</dbReference>
<dbReference type="OrthoDB" id="2112176at2"/>
<evidence type="ECO:0000256" key="1">
    <source>
        <dbReference type="ARBA" id="ARBA00023015"/>
    </source>
</evidence>
<accession>A0A1C7I8N2</accession>
<dbReference type="STRING" id="1796616.A4V09_09435"/>